<dbReference type="OrthoDB" id="415832at2759"/>
<comment type="caution">
    <text evidence="1">The sequence shown here is derived from an EMBL/GenBank/DDBJ whole genome shotgun (WGS) entry which is preliminary data.</text>
</comment>
<dbReference type="AlphaFoldDB" id="A0A813CAR9"/>
<evidence type="ECO:0000313" key="1">
    <source>
        <dbReference type="EMBL" id="CAE7940879.1"/>
    </source>
</evidence>
<reference evidence="1" key="1">
    <citation type="submission" date="2021-02" db="EMBL/GenBank/DDBJ databases">
        <authorList>
            <person name="Dougan E. K."/>
            <person name="Rhodes N."/>
            <person name="Thang M."/>
            <person name="Chan C."/>
        </authorList>
    </citation>
    <scope>NUCLEOTIDE SEQUENCE</scope>
</reference>
<dbReference type="EMBL" id="CAJNJA010092552">
    <property type="protein sequence ID" value="CAE7940879.1"/>
    <property type="molecule type" value="Genomic_DNA"/>
</dbReference>
<evidence type="ECO:0000313" key="2">
    <source>
        <dbReference type="Proteomes" id="UP000601435"/>
    </source>
</evidence>
<accession>A0A813CAR9</accession>
<name>A0A813CAR9_9DINO</name>
<protein>
    <submittedName>
        <fullName evidence="1">Uncharacterized protein</fullName>
    </submittedName>
</protein>
<proteinExistence type="predicted"/>
<dbReference type="Proteomes" id="UP000601435">
    <property type="component" value="Unassembled WGS sequence"/>
</dbReference>
<gene>
    <name evidence="1" type="ORF">SNEC2469_LOCUS34066</name>
</gene>
<sequence>MWKVARGISKRASTTPLFSDTGISVRASMLSRSPDNHHRSIPTPRTEEMLALQRAGQRILQTLEDRKGSAAKWSPKSWKTPLEQGEDMLQEQLALDERERIVRLVKSKSNPSDPFRGHIAQNIKQRLEMANNDSTEGLAINQRCLNIRKQLAGMVNARKELASLRAKAHLLMEEPLLPRLILDSYGLYSELTD</sequence>
<organism evidence="1 2">
    <name type="scientific">Symbiodinium necroappetens</name>
    <dbReference type="NCBI Taxonomy" id="1628268"/>
    <lineage>
        <taxon>Eukaryota</taxon>
        <taxon>Sar</taxon>
        <taxon>Alveolata</taxon>
        <taxon>Dinophyceae</taxon>
        <taxon>Suessiales</taxon>
        <taxon>Symbiodiniaceae</taxon>
        <taxon>Symbiodinium</taxon>
    </lineage>
</organism>
<keyword evidence="2" id="KW-1185">Reference proteome</keyword>